<dbReference type="NCBIfam" id="NF047412">
    <property type="entry name" value="sig_GCG_CRPN_rpt"/>
    <property type="match status" value="1"/>
</dbReference>
<reference evidence="2" key="1">
    <citation type="submission" date="2014-09" db="EMBL/GenBank/DDBJ databases">
        <authorList>
            <person name="GOMEZ-VALERO Laura"/>
        </authorList>
    </citation>
    <scope>NUCLEOTIDE SEQUENCE</scope>
    <source>
        <strain evidence="2">ATCC33218</strain>
    </source>
</reference>
<keyword evidence="1" id="KW-0732">Signal</keyword>
<evidence type="ECO:0000256" key="1">
    <source>
        <dbReference type="SAM" id="SignalP"/>
    </source>
</evidence>
<dbReference type="KEGG" id="tmc:LMI_1403"/>
<evidence type="ECO:0000313" key="2">
    <source>
        <dbReference type="EMBL" id="CEG60710.1"/>
    </source>
</evidence>
<dbReference type="PATRIC" id="fig|451.8.peg.2229"/>
<gene>
    <name evidence="2" type="ORF">LMI_1403</name>
    <name evidence="3" type="ORF">SAMN02982997_00825</name>
</gene>
<dbReference type="Proteomes" id="UP000032414">
    <property type="component" value="Chromosome I"/>
</dbReference>
<dbReference type="AlphaFoldDB" id="A0A098GFE6"/>
<organism evidence="2 4">
    <name type="scientific">Legionella micdadei</name>
    <name type="common">Tatlockia micdadei</name>
    <dbReference type="NCBI Taxonomy" id="451"/>
    <lineage>
        <taxon>Bacteria</taxon>
        <taxon>Pseudomonadati</taxon>
        <taxon>Pseudomonadota</taxon>
        <taxon>Gammaproteobacteria</taxon>
        <taxon>Legionellales</taxon>
        <taxon>Legionellaceae</taxon>
        <taxon>Legionella</taxon>
    </lineage>
</organism>
<dbReference type="EMBL" id="FMVN01000004">
    <property type="protein sequence ID" value="SCY10747.1"/>
    <property type="molecule type" value="Genomic_DNA"/>
</dbReference>
<evidence type="ECO:0000313" key="5">
    <source>
        <dbReference type="Proteomes" id="UP000182998"/>
    </source>
</evidence>
<dbReference type="EMBL" id="LN614830">
    <property type="protein sequence ID" value="CEG60710.1"/>
    <property type="molecule type" value="Genomic_DNA"/>
</dbReference>
<feature type="chain" id="PRO_5009750760" evidence="1">
    <location>
        <begin position="34"/>
        <end position="78"/>
    </location>
</feature>
<dbReference type="Proteomes" id="UP000182998">
    <property type="component" value="Unassembled WGS sequence"/>
</dbReference>
<protein>
    <submittedName>
        <fullName evidence="2">Uncharacterized protein</fullName>
    </submittedName>
</protein>
<evidence type="ECO:0000313" key="4">
    <source>
        <dbReference type="Proteomes" id="UP000032414"/>
    </source>
</evidence>
<dbReference type="STRING" id="451.B6N58_08550"/>
<reference evidence="4" key="2">
    <citation type="submission" date="2014-09" db="EMBL/GenBank/DDBJ databases">
        <authorList>
            <person name="Gomez-Valero L."/>
        </authorList>
    </citation>
    <scope>NUCLEOTIDE SEQUENCE [LARGE SCALE GENOMIC DNA]</scope>
    <source>
        <strain evidence="4">ATCC33218</strain>
    </source>
</reference>
<sequence>MRAHSITLSGLVRMVAMVGLLCIAASYTSNANAAQGCGFGYHQSFYGGCVANHPGPFARRVAGRPGCWTNLWGQFRCY</sequence>
<accession>A0A098GFE6</accession>
<dbReference type="RefSeq" id="WP_045099070.1">
    <property type="nucleotide sequence ID" value="NZ_CP020614.1"/>
</dbReference>
<reference evidence="3 5" key="3">
    <citation type="submission" date="2016-10" db="EMBL/GenBank/DDBJ databases">
        <authorList>
            <person name="Varghese N."/>
            <person name="Submissions S."/>
        </authorList>
    </citation>
    <scope>NUCLEOTIDE SEQUENCE [LARGE SCALE GENOMIC DNA]</scope>
    <source>
        <strain evidence="3 5">ATCC 33218</strain>
    </source>
</reference>
<name>A0A098GFE6_LEGMI</name>
<keyword evidence="5" id="KW-1185">Reference proteome</keyword>
<dbReference type="InterPro" id="IPR058110">
    <property type="entry name" value="GCG_CRPN_dom"/>
</dbReference>
<feature type="signal peptide" evidence="1">
    <location>
        <begin position="1"/>
        <end position="33"/>
    </location>
</feature>
<dbReference type="HOGENOM" id="CLU_2601675_0_0_6"/>
<proteinExistence type="predicted"/>
<evidence type="ECO:0000313" key="3">
    <source>
        <dbReference type="EMBL" id="SCY10747.1"/>
    </source>
</evidence>